<sequence length="188" mass="21646">MTVESFGRVCSSVSCSVDLPPSMIATDPVTAIYREDGTQFVHISPSKWWYPVVVLEYLLPYLDCDTTLTVSTSEDGYIPNDVVDVRFRMIQECPPLFAVTDCDDFHFLKYYMVKNNLVGNDAPLDRVENYLWKEDELYDIMIQERSNLVIITKDHCEKQIYLDDWDDGDMDPEVHTRIGHLGRGPGHI</sequence>
<comment type="caution">
    <text evidence="1">The sequence shown here is derived from an EMBL/GenBank/DDBJ whole genome shotgun (WGS) entry which is preliminary data.</text>
</comment>
<organism evidence="1 2">
    <name type="scientific">Oedothorax gibbosus</name>
    <dbReference type="NCBI Taxonomy" id="931172"/>
    <lineage>
        <taxon>Eukaryota</taxon>
        <taxon>Metazoa</taxon>
        <taxon>Ecdysozoa</taxon>
        <taxon>Arthropoda</taxon>
        <taxon>Chelicerata</taxon>
        <taxon>Arachnida</taxon>
        <taxon>Araneae</taxon>
        <taxon>Araneomorphae</taxon>
        <taxon>Entelegynae</taxon>
        <taxon>Araneoidea</taxon>
        <taxon>Linyphiidae</taxon>
        <taxon>Erigoninae</taxon>
        <taxon>Oedothorax</taxon>
    </lineage>
</organism>
<keyword evidence="2" id="KW-1185">Reference proteome</keyword>
<evidence type="ECO:0000313" key="2">
    <source>
        <dbReference type="Proteomes" id="UP000827092"/>
    </source>
</evidence>
<proteinExistence type="predicted"/>
<accession>A0AAV6TTG4</accession>
<name>A0AAV6TTG4_9ARAC</name>
<evidence type="ECO:0000313" key="1">
    <source>
        <dbReference type="EMBL" id="KAG8174887.1"/>
    </source>
</evidence>
<dbReference type="EMBL" id="JAFNEN010001118">
    <property type="protein sequence ID" value="KAG8174887.1"/>
    <property type="molecule type" value="Genomic_DNA"/>
</dbReference>
<dbReference type="Proteomes" id="UP000827092">
    <property type="component" value="Unassembled WGS sequence"/>
</dbReference>
<protein>
    <submittedName>
        <fullName evidence="1">Uncharacterized protein</fullName>
    </submittedName>
</protein>
<dbReference type="AlphaFoldDB" id="A0AAV6TTG4"/>
<reference evidence="1 2" key="1">
    <citation type="journal article" date="2022" name="Nat. Ecol. Evol.">
        <title>A masculinizing supergene underlies an exaggerated male reproductive morph in a spider.</title>
        <authorList>
            <person name="Hendrickx F."/>
            <person name="De Corte Z."/>
            <person name="Sonet G."/>
            <person name="Van Belleghem S.M."/>
            <person name="Kostlbacher S."/>
            <person name="Vangestel C."/>
        </authorList>
    </citation>
    <scope>NUCLEOTIDE SEQUENCE [LARGE SCALE GENOMIC DNA]</scope>
    <source>
        <strain evidence="1">W744_W776</strain>
    </source>
</reference>
<gene>
    <name evidence="1" type="ORF">JTE90_020617</name>
</gene>